<reference evidence="1 2" key="1">
    <citation type="submission" date="2020-03" db="EMBL/GenBank/DDBJ databases">
        <title>Hydrogenophaga sp. nov. isolated from cyanobacterial mat.</title>
        <authorList>
            <person name="Thorat V."/>
            <person name="Kirdat K."/>
            <person name="Tiwarekar B."/>
            <person name="Costa E.D."/>
            <person name="Yadav A."/>
        </authorList>
    </citation>
    <scope>NUCLEOTIDE SEQUENCE [LARGE SCALE GENOMIC DNA]</scope>
    <source>
        <strain evidence="1 2">BA0156</strain>
    </source>
</reference>
<accession>A0A6G8IEX6</accession>
<dbReference type="SUPFAM" id="SSF52266">
    <property type="entry name" value="SGNH hydrolase"/>
    <property type="match status" value="1"/>
</dbReference>
<dbReference type="Gene3D" id="3.40.50.1110">
    <property type="entry name" value="SGNH hydrolase"/>
    <property type="match status" value="1"/>
</dbReference>
<dbReference type="GO" id="GO:0016788">
    <property type="term" value="F:hydrolase activity, acting on ester bonds"/>
    <property type="evidence" value="ECO:0007669"/>
    <property type="project" value="UniProtKB-ARBA"/>
</dbReference>
<evidence type="ECO:0000313" key="1">
    <source>
        <dbReference type="EMBL" id="QIM51618.1"/>
    </source>
</evidence>
<dbReference type="RefSeq" id="WP_166225651.1">
    <property type="nucleotide sequence ID" value="NZ_CP049989.1"/>
</dbReference>
<dbReference type="AlphaFoldDB" id="A0A6G8IEX6"/>
<dbReference type="KEGG" id="hcz:G9Q37_05430"/>
<name>A0A6G8IEX6_9BURK</name>
<protein>
    <submittedName>
        <fullName evidence="1">SGNH/GDSL hydrolase family protein</fullName>
    </submittedName>
</protein>
<organism evidence="1 2">
    <name type="scientific">Hydrogenophaga crocea</name>
    <dbReference type="NCBI Taxonomy" id="2716225"/>
    <lineage>
        <taxon>Bacteria</taxon>
        <taxon>Pseudomonadati</taxon>
        <taxon>Pseudomonadota</taxon>
        <taxon>Betaproteobacteria</taxon>
        <taxon>Burkholderiales</taxon>
        <taxon>Comamonadaceae</taxon>
        <taxon>Hydrogenophaga</taxon>
    </lineage>
</organism>
<gene>
    <name evidence="1" type="ORF">G9Q37_05430</name>
</gene>
<keyword evidence="2" id="KW-1185">Reference proteome</keyword>
<proteinExistence type="predicted"/>
<dbReference type="InterPro" id="IPR036514">
    <property type="entry name" value="SGNH_hydro_sf"/>
</dbReference>
<evidence type="ECO:0000313" key="2">
    <source>
        <dbReference type="Proteomes" id="UP000503162"/>
    </source>
</evidence>
<dbReference type="CDD" id="cd00229">
    <property type="entry name" value="SGNH_hydrolase"/>
    <property type="match status" value="1"/>
</dbReference>
<keyword evidence="1" id="KW-0378">Hydrolase</keyword>
<dbReference type="Proteomes" id="UP000503162">
    <property type="component" value="Chromosome"/>
</dbReference>
<sequence>MPAITQRRTKGSELTYNEVDDNFQKVHPVLRSILDSAATSFWNNTRTRGGMASPPTITVGTSTAPAGFTRSFVFGAAGAPFISGGGVPSTTSGITTFPVCTVSGSTKEQVYWRVETILDGDEIAFLLSSVTSNGYRFLVDGQYVSLTGTTSAAGSERYYTLTFPTRARRRIAVEGQGAMVFGQARVKFTDTLTKPAEGPTIYVVGDSNWTASGEAYEGDGAGAVIWDHLGVRVDSGGAFGTGFIANDSGTKNNYAARRTDWTTTSPDVVVFNMSINDFQSLPSNATIKSAVATELIAARSALGPQVPIIVFAESIQSRESWVGAGLLTNVQGWETAAAEAVSERNDALMAFIPVINSSEQPPFHGVDGTDSNFAAIYNNGTNHLNAAGYRWWGQWYALQLIRKIAEMAGVEPPTFEVPQAPISDWSERRLTADEARTNDTSTQNWFSSAGSLPLLANSTYEFEGELYMTQGSTSAGINHLFAALSGASTRWSFVGAKANDTTQATAVRSGFSNTFNTARNVTTASTVTGSFVRVRGVVRTTTAGNLTPQFSQTAASGACTVLAGTFFKVRRVGSSSFVNSGDWV</sequence>
<dbReference type="EMBL" id="CP049989">
    <property type="protein sequence ID" value="QIM51618.1"/>
    <property type="molecule type" value="Genomic_DNA"/>
</dbReference>